<dbReference type="InterPro" id="IPR029752">
    <property type="entry name" value="D-isomer_DH_CS1"/>
</dbReference>
<dbReference type="PANTHER" id="PTHR43761">
    <property type="entry name" value="D-ISOMER SPECIFIC 2-HYDROXYACID DEHYDROGENASE FAMILY PROTEIN (AFU_ORTHOLOGUE AFUA_1G13630)"/>
    <property type="match status" value="1"/>
</dbReference>
<dbReference type="PROSITE" id="PS00065">
    <property type="entry name" value="D_2_HYDROXYACID_DH_1"/>
    <property type="match status" value="1"/>
</dbReference>
<dbReference type="SUPFAM" id="SSF51735">
    <property type="entry name" value="NAD(P)-binding Rossmann-fold domains"/>
    <property type="match status" value="1"/>
</dbReference>
<comment type="caution">
    <text evidence="7">The sequence shown here is derived from an EMBL/GenBank/DDBJ whole genome shotgun (WGS) entry which is preliminary data.</text>
</comment>
<keyword evidence="2 4" id="KW-0560">Oxidoreductase</keyword>
<dbReference type="GO" id="GO:0016616">
    <property type="term" value="F:oxidoreductase activity, acting on the CH-OH group of donors, NAD or NADP as acceptor"/>
    <property type="evidence" value="ECO:0007669"/>
    <property type="project" value="InterPro"/>
</dbReference>
<evidence type="ECO:0000313" key="8">
    <source>
        <dbReference type="Proteomes" id="UP000823615"/>
    </source>
</evidence>
<dbReference type="Gene3D" id="3.40.50.720">
    <property type="entry name" value="NAD(P)-binding Rossmann-like Domain"/>
    <property type="match status" value="2"/>
</dbReference>
<dbReference type="CDD" id="cd12162">
    <property type="entry name" value="2-Hacid_dh_4"/>
    <property type="match status" value="1"/>
</dbReference>
<reference evidence="7" key="1">
    <citation type="submission" date="2020-10" db="EMBL/GenBank/DDBJ databases">
        <authorList>
            <person name="Gilroy R."/>
        </authorList>
    </citation>
    <scope>NUCLEOTIDE SEQUENCE</scope>
    <source>
        <strain evidence="7">7293</strain>
    </source>
</reference>
<proteinExistence type="inferred from homology"/>
<dbReference type="GO" id="GO:0051287">
    <property type="term" value="F:NAD binding"/>
    <property type="evidence" value="ECO:0007669"/>
    <property type="project" value="InterPro"/>
</dbReference>
<dbReference type="InterPro" id="IPR036291">
    <property type="entry name" value="NAD(P)-bd_dom_sf"/>
</dbReference>
<keyword evidence="3" id="KW-0520">NAD</keyword>
<organism evidence="7 8">
    <name type="scientific">Candidatus Ornithospirochaeta stercoripullorum</name>
    <dbReference type="NCBI Taxonomy" id="2840899"/>
    <lineage>
        <taxon>Bacteria</taxon>
        <taxon>Pseudomonadati</taxon>
        <taxon>Spirochaetota</taxon>
        <taxon>Spirochaetia</taxon>
        <taxon>Spirochaetales</taxon>
        <taxon>Spirochaetaceae</taxon>
        <taxon>Spirochaetaceae incertae sedis</taxon>
        <taxon>Candidatus Ornithospirochaeta</taxon>
    </lineage>
</organism>
<dbReference type="Pfam" id="PF00389">
    <property type="entry name" value="2-Hacid_dh"/>
    <property type="match status" value="1"/>
</dbReference>
<name>A0A9D9DXQ0_9SPIO</name>
<comment type="similarity">
    <text evidence="1 4">Belongs to the D-isomer specific 2-hydroxyacid dehydrogenase family.</text>
</comment>
<dbReference type="PROSITE" id="PS00671">
    <property type="entry name" value="D_2_HYDROXYACID_DH_3"/>
    <property type="match status" value="1"/>
</dbReference>
<dbReference type="PANTHER" id="PTHR43761:SF1">
    <property type="entry name" value="D-ISOMER SPECIFIC 2-HYDROXYACID DEHYDROGENASE CATALYTIC DOMAIN-CONTAINING PROTEIN-RELATED"/>
    <property type="match status" value="1"/>
</dbReference>
<feature type="domain" description="D-isomer specific 2-hydroxyacid dehydrogenase NAD-binding" evidence="6">
    <location>
        <begin position="107"/>
        <end position="287"/>
    </location>
</feature>
<evidence type="ECO:0000256" key="4">
    <source>
        <dbReference type="RuleBase" id="RU003719"/>
    </source>
</evidence>
<evidence type="ECO:0000256" key="3">
    <source>
        <dbReference type="ARBA" id="ARBA00023027"/>
    </source>
</evidence>
<dbReference type="InterPro" id="IPR050418">
    <property type="entry name" value="D-iso_2-hydroxyacid_DH_PdxB"/>
</dbReference>
<dbReference type="Proteomes" id="UP000823615">
    <property type="component" value="Unassembled WGS sequence"/>
</dbReference>
<gene>
    <name evidence="7" type="ORF">IAA97_03140</name>
</gene>
<dbReference type="InterPro" id="IPR006139">
    <property type="entry name" value="D-isomer_2_OHA_DH_cat_dom"/>
</dbReference>
<evidence type="ECO:0000313" key="7">
    <source>
        <dbReference type="EMBL" id="MBO8435954.1"/>
    </source>
</evidence>
<feature type="domain" description="D-isomer specific 2-hydroxyacid dehydrogenase catalytic" evidence="5">
    <location>
        <begin position="21"/>
        <end position="317"/>
    </location>
</feature>
<sequence>MKTVIVDSYALNPGDLSWEGFESIGDVQIFKSTSDEELIARCKDADAILTNKVPFTRKTMEQLPNLKYIGVTATGTNIIDVKAANEMGIIVTNVPEYSTDGVAESVFAFILGWSRNTFQHSQMVKDGGWQASQCFSAPRFPIMELKGKRIGIVGMGHIGAKTASIAEAFGMEVVYTSRSQKEEAEERGYKRITLKELLSTSDFITLHVPLSKETENMIGEKELRMMKKSSFLINTARGALIDEEALYNALKDGTISGAGLDVMREEPPKKPSPLFTLPQCVITPHIAWSAKETRQRLMNAALENLVSFMIGTPKNIVTQ</sequence>
<protein>
    <submittedName>
        <fullName evidence="7">D-2-hydroxyacid dehydrogenase</fullName>
    </submittedName>
</protein>
<dbReference type="InterPro" id="IPR006140">
    <property type="entry name" value="D-isomer_DH_NAD-bd"/>
</dbReference>
<evidence type="ECO:0000256" key="1">
    <source>
        <dbReference type="ARBA" id="ARBA00005854"/>
    </source>
</evidence>
<dbReference type="EMBL" id="JADIMT010000040">
    <property type="protein sequence ID" value="MBO8435954.1"/>
    <property type="molecule type" value="Genomic_DNA"/>
</dbReference>
<evidence type="ECO:0000256" key="2">
    <source>
        <dbReference type="ARBA" id="ARBA00023002"/>
    </source>
</evidence>
<dbReference type="SUPFAM" id="SSF52283">
    <property type="entry name" value="Formate/glycerate dehydrogenase catalytic domain-like"/>
    <property type="match status" value="1"/>
</dbReference>
<evidence type="ECO:0000259" key="6">
    <source>
        <dbReference type="Pfam" id="PF02826"/>
    </source>
</evidence>
<accession>A0A9D9DXQ0</accession>
<evidence type="ECO:0000259" key="5">
    <source>
        <dbReference type="Pfam" id="PF00389"/>
    </source>
</evidence>
<dbReference type="InterPro" id="IPR029753">
    <property type="entry name" value="D-isomer_DH_CS"/>
</dbReference>
<reference evidence="7" key="2">
    <citation type="journal article" date="2021" name="PeerJ">
        <title>Extensive microbial diversity within the chicken gut microbiome revealed by metagenomics and culture.</title>
        <authorList>
            <person name="Gilroy R."/>
            <person name="Ravi A."/>
            <person name="Getino M."/>
            <person name="Pursley I."/>
            <person name="Horton D.L."/>
            <person name="Alikhan N.F."/>
            <person name="Baker D."/>
            <person name="Gharbi K."/>
            <person name="Hall N."/>
            <person name="Watson M."/>
            <person name="Adriaenssens E.M."/>
            <person name="Foster-Nyarko E."/>
            <person name="Jarju S."/>
            <person name="Secka A."/>
            <person name="Antonio M."/>
            <person name="Oren A."/>
            <person name="Chaudhuri R.R."/>
            <person name="La Ragione R."/>
            <person name="Hildebrand F."/>
            <person name="Pallen M.J."/>
        </authorList>
    </citation>
    <scope>NUCLEOTIDE SEQUENCE</scope>
    <source>
        <strain evidence="7">7293</strain>
    </source>
</reference>
<dbReference type="FunFam" id="3.40.50.720:FF:000203">
    <property type="entry name" value="D-3-phosphoglycerate dehydrogenase (SerA)"/>
    <property type="match status" value="1"/>
</dbReference>
<dbReference type="Pfam" id="PF02826">
    <property type="entry name" value="2-Hacid_dh_C"/>
    <property type="match status" value="1"/>
</dbReference>
<dbReference type="PROSITE" id="PS00670">
    <property type="entry name" value="D_2_HYDROXYACID_DH_2"/>
    <property type="match status" value="1"/>
</dbReference>
<dbReference type="AlphaFoldDB" id="A0A9D9DXQ0"/>